<dbReference type="InterPro" id="IPR051768">
    <property type="entry name" value="Bact_secretion_toxin"/>
</dbReference>
<dbReference type="InterPro" id="IPR006829">
    <property type="entry name" value="LXG_dom"/>
</dbReference>
<proteinExistence type="inferred from homology"/>
<keyword evidence="4" id="KW-0175">Coiled coil</keyword>
<keyword evidence="6" id="KW-0378">Hydrolase</keyword>
<dbReference type="Pfam" id="PF14414">
    <property type="entry name" value="WHH"/>
    <property type="match status" value="1"/>
</dbReference>
<accession>A0ABR8SMZ1</accession>
<dbReference type="PANTHER" id="PTHR34976">
    <property type="entry name" value="RIBONUCLEASE YQCG-RELATED"/>
    <property type="match status" value="1"/>
</dbReference>
<keyword evidence="6" id="KW-0540">Nuclease</keyword>
<evidence type="ECO:0000313" key="6">
    <source>
        <dbReference type="EMBL" id="MBD7964847.1"/>
    </source>
</evidence>
<evidence type="ECO:0000256" key="2">
    <source>
        <dbReference type="ARBA" id="ARBA00022525"/>
    </source>
</evidence>
<evidence type="ECO:0000259" key="5">
    <source>
        <dbReference type="PROSITE" id="PS51756"/>
    </source>
</evidence>
<dbReference type="EMBL" id="JACSQM010000005">
    <property type="protein sequence ID" value="MBD7964847.1"/>
    <property type="molecule type" value="Genomic_DNA"/>
</dbReference>
<feature type="coiled-coil region" evidence="4">
    <location>
        <begin position="141"/>
        <end position="168"/>
    </location>
</feature>
<evidence type="ECO:0000256" key="1">
    <source>
        <dbReference type="ARBA" id="ARBA00004613"/>
    </source>
</evidence>
<name>A0ABR8SMZ1_9BACL</name>
<evidence type="ECO:0000256" key="3">
    <source>
        <dbReference type="ARBA" id="ARBA00034117"/>
    </source>
</evidence>
<dbReference type="Pfam" id="PF04740">
    <property type="entry name" value="LXG"/>
    <property type="match status" value="1"/>
</dbReference>
<protein>
    <submittedName>
        <fullName evidence="6">HNH endonuclease</fullName>
    </submittedName>
</protein>
<comment type="similarity">
    <text evidence="3">In the N-terminal section; belongs to the LXG family.</text>
</comment>
<dbReference type="Proteomes" id="UP000603641">
    <property type="component" value="Unassembled WGS sequence"/>
</dbReference>
<dbReference type="InterPro" id="IPR027797">
    <property type="entry name" value="PT-TG_dom"/>
</dbReference>
<dbReference type="PROSITE" id="PS51756">
    <property type="entry name" value="LXG"/>
    <property type="match status" value="1"/>
</dbReference>
<comment type="caution">
    <text evidence="6">The sequence shown here is derived from an EMBL/GenBank/DDBJ whole genome shotgun (WGS) entry which is preliminary data.</text>
</comment>
<keyword evidence="2" id="KW-0964">Secreted</keyword>
<dbReference type="InterPro" id="IPR032869">
    <property type="entry name" value="WHH_dom_containing"/>
</dbReference>
<dbReference type="Pfam" id="PF14449">
    <property type="entry name" value="PT-TG"/>
    <property type="match status" value="1"/>
</dbReference>
<dbReference type="RefSeq" id="WP_191754131.1">
    <property type="nucleotide sequence ID" value="NZ_JACSQM010000005.1"/>
</dbReference>
<sequence>MGSKVYEASTLKAATSERAHHYEQLREQFETLKKEFSKIVENHDFKGHGADAIKGFYQGQMDVIDAWIRLIDTNVGFFKGIPGDTEDVDLSGDTFVQVPFLEENVERAGKQAKDMVADQQEALQHIFNRVNDLVSLSVFSKDAYEDQMDKAEKKRSDTVDKVNEFDQRLSEEYSISQNQEQHIYGLFAQLMEATRQGETISPLNFNAEAYHNSEVYKAIGQAKKDTSDYLTFKKQQKEDRRIAKEIEEMENRPFYEKAWDTVCTFTGEVTGYYDTQRAATGVDPVTGRKLSDAERVTSGAMAAAGFVPFVGWAGRIGKGGSAVYKTVKGANAANHMLDAHRTAQGLKNLQKAEYGIYGLVSANGFGEYFTGKDMFGNELTEQQCNQSLFNAFAIVGVGGAGYGLSKVDMGKFVQTKFPYSTQYARQKLLQAEEMAKTIKHNVGNTHIPIGFKVHAFASPTGHVIRTISTETKTVKELMQQSAVQKPRNSPVPENWKKKGGHVEIDENGTWIYTNKKGQSVKYIDGYPDFTPYMHPTVRPVEINIASPTNRPLDYKEANLKAGLSKDSDPPVPAFNKPPAGYIWHHHQDGKTMILVEKDIHREFTHSGGVSTVNGAR</sequence>
<evidence type="ECO:0000256" key="4">
    <source>
        <dbReference type="SAM" id="Coils"/>
    </source>
</evidence>
<dbReference type="PANTHER" id="PTHR34976:SF2">
    <property type="entry name" value="TYPE VII SECRETION SYSTEM PROTEIN ESSD"/>
    <property type="match status" value="1"/>
</dbReference>
<gene>
    <name evidence="6" type="ORF">H9648_12360</name>
</gene>
<keyword evidence="7" id="KW-1185">Reference proteome</keyword>
<keyword evidence="6" id="KW-0255">Endonuclease</keyword>
<organism evidence="6 7">
    <name type="scientific">Fictibacillus norfolkensis</name>
    <dbReference type="NCBI Taxonomy" id="2762233"/>
    <lineage>
        <taxon>Bacteria</taxon>
        <taxon>Bacillati</taxon>
        <taxon>Bacillota</taxon>
        <taxon>Bacilli</taxon>
        <taxon>Bacillales</taxon>
        <taxon>Fictibacillaceae</taxon>
        <taxon>Fictibacillus</taxon>
    </lineage>
</organism>
<dbReference type="GO" id="GO:0004519">
    <property type="term" value="F:endonuclease activity"/>
    <property type="evidence" value="ECO:0007669"/>
    <property type="project" value="UniProtKB-KW"/>
</dbReference>
<reference evidence="6 7" key="1">
    <citation type="submission" date="2020-08" db="EMBL/GenBank/DDBJ databases">
        <title>A Genomic Blueprint of the Chicken Gut Microbiome.</title>
        <authorList>
            <person name="Gilroy R."/>
            <person name="Ravi A."/>
            <person name="Getino M."/>
            <person name="Pursley I."/>
            <person name="Horton D.L."/>
            <person name="Alikhan N.-F."/>
            <person name="Baker D."/>
            <person name="Gharbi K."/>
            <person name="Hall N."/>
            <person name="Watson M."/>
            <person name="Adriaenssens E.M."/>
            <person name="Foster-Nyarko E."/>
            <person name="Jarju S."/>
            <person name="Secka A."/>
            <person name="Antonio M."/>
            <person name="Oren A."/>
            <person name="Chaudhuri R."/>
            <person name="La Ragione R.M."/>
            <person name="Hildebrand F."/>
            <person name="Pallen M.J."/>
        </authorList>
    </citation>
    <scope>NUCLEOTIDE SEQUENCE [LARGE SCALE GENOMIC DNA]</scope>
    <source>
        <strain evidence="6 7">Sa2CUA10</strain>
    </source>
</reference>
<comment type="subcellular location">
    <subcellularLocation>
        <location evidence="1">Secreted</location>
    </subcellularLocation>
</comment>
<evidence type="ECO:0000313" key="7">
    <source>
        <dbReference type="Proteomes" id="UP000603641"/>
    </source>
</evidence>
<feature type="domain" description="LXG" evidence="5">
    <location>
        <begin position="2"/>
        <end position="236"/>
    </location>
</feature>